<name>A0A1G9U219_9FIRM</name>
<evidence type="ECO:0000256" key="2">
    <source>
        <dbReference type="ARBA" id="ARBA00022723"/>
    </source>
</evidence>
<sequence length="303" mass="33964">MLNNEQAKNKLRRTMMFVPGNSPKMINAADIYGADSLMFDVEDSIAVTEKDTARNLVAHALKFMKFQSETVVRINHPTQTPFGMEDLKVILPAKPNLIRMPKIEDISEIELVADEIEKAEKKYNWPEGTINIIGAIESVKGLYNVREMCKHPRMVAIALGAEDFIANIKTNRTKYGIELYYCREQILMAARDAEIQALDTVFSDIKDMDTFKDEVTKSRDMGFDGKSCIHPKQVSVVHSIYTPTDKQIAKAVKVLDAFTASLTDNKGVLNVDGKMIDKPIVVRAQRVIDQAVAAGVNIEEKRA</sequence>
<reference evidence="7 8" key="1">
    <citation type="submission" date="2016-10" db="EMBL/GenBank/DDBJ databases">
        <authorList>
            <person name="de Groot N.N."/>
        </authorList>
    </citation>
    <scope>NUCLEOTIDE SEQUENCE [LARGE SCALE GENOMIC DNA]</scope>
    <source>
        <strain evidence="7 8">DSM 16981</strain>
    </source>
</reference>
<proteinExistence type="predicted"/>
<dbReference type="PANTHER" id="PTHR32308:SF10">
    <property type="entry name" value="CITRATE LYASE SUBUNIT BETA"/>
    <property type="match status" value="1"/>
</dbReference>
<gene>
    <name evidence="7" type="ORF">SAMN05660299_01080</name>
</gene>
<dbReference type="InterPro" id="IPR015813">
    <property type="entry name" value="Pyrv/PenolPyrv_kinase-like_dom"/>
</dbReference>
<dbReference type="InterPro" id="IPR011206">
    <property type="entry name" value="Citrate_lyase_beta/mcl1/mcl2"/>
</dbReference>
<evidence type="ECO:0000256" key="1">
    <source>
        <dbReference type="ARBA" id="ARBA00001946"/>
    </source>
</evidence>
<dbReference type="Pfam" id="PF03328">
    <property type="entry name" value="HpcH_HpaI"/>
    <property type="match status" value="1"/>
</dbReference>
<keyword evidence="2 5" id="KW-0479">Metal-binding</keyword>
<dbReference type="PANTHER" id="PTHR32308">
    <property type="entry name" value="LYASE BETA SUBUNIT, PUTATIVE (AFU_ORTHOLOGUE AFUA_4G13030)-RELATED"/>
    <property type="match status" value="1"/>
</dbReference>
<evidence type="ECO:0000313" key="7">
    <source>
        <dbReference type="EMBL" id="SDM53714.1"/>
    </source>
</evidence>
<dbReference type="Proteomes" id="UP000199309">
    <property type="component" value="Unassembled WGS sequence"/>
</dbReference>
<dbReference type="Gene3D" id="3.20.20.60">
    <property type="entry name" value="Phosphoenolpyruvate-binding domains"/>
    <property type="match status" value="1"/>
</dbReference>
<dbReference type="RefSeq" id="WP_091648965.1">
    <property type="nucleotide sequence ID" value="NZ_FNHQ01000008.1"/>
</dbReference>
<dbReference type="OrthoDB" id="9786940at2"/>
<dbReference type="EMBL" id="FNHQ01000008">
    <property type="protein sequence ID" value="SDM53714.1"/>
    <property type="molecule type" value="Genomic_DNA"/>
</dbReference>
<dbReference type="STRING" id="349095.SAMN05660299_01080"/>
<feature type="binding site" evidence="4">
    <location>
        <position position="73"/>
    </location>
    <ligand>
        <name>substrate</name>
    </ligand>
</feature>
<keyword evidence="7" id="KW-0456">Lyase</keyword>
<accession>A0A1G9U219</accession>
<dbReference type="GO" id="GO:0000287">
    <property type="term" value="F:magnesium ion binding"/>
    <property type="evidence" value="ECO:0007669"/>
    <property type="project" value="TreeGrafter"/>
</dbReference>
<dbReference type="SUPFAM" id="SSF51621">
    <property type="entry name" value="Phosphoenolpyruvate/pyruvate domain"/>
    <property type="match status" value="1"/>
</dbReference>
<dbReference type="GO" id="GO:0016829">
    <property type="term" value="F:lyase activity"/>
    <property type="evidence" value="ECO:0007669"/>
    <property type="project" value="UniProtKB-KW"/>
</dbReference>
<feature type="binding site" evidence="5">
    <location>
        <position position="163"/>
    </location>
    <ligand>
        <name>Mg(2+)</name>
        <dbReference type="ChEBI" id="CHEBI:18420"/>
    </ligand>
</feature>
<dbReference type="AlphaFoldDB" id="A0A1G9U219"/>
<dbReference type="PIRSF" id="PIRSF015582">
    <property type="entry name" value="Cit_lyase_B"/>
    <property type="match status" value="1"/>
</dbReference>
<evidence type="ECO:0000313" key="8">
    <source>
        <dbReference type="Proteomes" id="UP000199309"/>
    </source>
</evidence>
<evidence type="ECO:0000256" key="4">
    <source>
        <dbReference type="PIRSR" id="PIRSR015582-1"/>
    </source>
</evidence>
<evidence type="ECO:0000256" key="5">
    <source>
        <dbReference type="PIRSR" id="PIRSR015582-2"/>
    </source>
</evidence>
<organism evidence="7 8">
    <name type="scientific">Megasphaera paucivorans</name>
    <dbReference type="NCBI Taxonomy" id="349095"/>
    <lineage>
        <taxon>Bacteria</taxon>
        <taxon>Bacillati</taxon>
        <taxon>Bacillota</taxon>
        <taxon>Negativicutes</taxon>
        <taxon>Veillonellales</taxon>
        <taxon>Veillonellaceae</taxon>
        <taxon>Megasphaera</taxon>
    </lineage>
</organism>
<dbReference type="InterPro" id="IPR005000">
    <property type="entry name" value="Aldolase/citrate-lyase_domain"/>
</dbReference>
<evidence type="ECO:0000256" key="3">
    <source>
        <dbReference type="ARBA" id="ARBA00022842"/>
    </source>
</evidence>
<dbReference type="InterPro" id="IPR040442">
    <property type="entry name" value="Pyrv_kinase-like_dom_sf"/>
</dbReference>
<dbReference type="GO" id="GO:0006107">
    <property type="term" value="P:oxaloacetate metabolic process"/>
    <property type="evidence" value="ECO:0007669"/>
    <property type="project" value="TreeGrafter"/>
</dbReference>
<protein>
    <submittedName>
        <fullName evidence="7">Citrate lyase subunit beta / citryl-CoA lyase</fullName>
    </submittedName>
</protein>
<evidence type="ECO:0000259" key="6">
    <source>
        <dbReference type="Pfam" id="PF03328"/>
    </source>
</evidence>
<keyword evidence="8" id="KW-1185">Reference proteome</keyword>
<feature type="binding site" evidence="4">
    <location>
        <position position="137"/>
    </location>
    <ligand>
        <name>substrate</name>
    </ligand>
</feature>
<comment type="cofactor">
    <cofactor evidence="1">
        <name>Mg(2+)</name>
        <dbReference type="ChEBI" id="CHEBI:18420"/>
    </cofactor>
</comment>
<keyword evidence="3 5" id="KW-0460">Magnesium</keyword>
<feature type="binding site" evidence="5">
    <location>
        <position position="137"/>
    </location>
    <ligand>
        <name>Mg(2+)</name>
        <dbReference type="ChEBI" id="CHEBI:18420"/>
    </ligand>
</feature>
<feature type="domain" description="HpcH/HpaI aldolase/citrate lyase" evidence="6">
    <location>
        <begin position="13"/>
        <end position="231"/>
    </location>
</feature>